<dbReference type="Proteomes" id="UP000070544">
    <property type="component" value="Unassembled WGS sequence"/>
</dbReference>
<dbReference type="AlphaFoldDB" id="A0A139A7U5"/>
<feature type="region of interest" description="Disordered" evidence="1">
    <location>
        <begin position="1"/>
        <end position="31"/>
    </location>
</feature>
<name>A0A139A7U5_GONPJ</name>
<sequence length="116" mass="12875">MRTGSSKGGNTNMPEPNEPSHKRESDFDLSPVKGGLIRATGFLRQARECDVEKFFDTYGNIRWIEKERGCGVVFVLFEATGRGTELARYGTLQHGGKTPRSMAHPYGARTKVPQSL</sequence>
<proteinExistence type="predicted"/>
<evidence type="ECO:0000313" key="2">
    <source>
        <dbReference type="EMBL" id="KXS12881.1"/>
    </source>
</evidence>
<keyword evidence="3" id="KW-1185">Reference proteome</keyword>
<protein>
    <recommendedName>
        <fullName evidence="4">RRM domain-containing protein</fullName>
    </recommendedName>
</protein>
<dbReference type="EMBL" id="KQ965784">
    <property type="protein sequence ID" value="KXS12881.1"/>
    <property type="molecule type" value="Genomic_DNA"/>
</dbReference>
<evidence type="ECO:0008006" key="4">
    <source>
        <dbReference type="Google" id="ProtNLM"/>
    </source>
</evidence>
<feature type="region of interest" description="Disordered" evidence="1">
    <location>
        <begin position="91"/>
        <end position="116"/>
    </location>
</feature>
<accession>A0A139A7U5</accession>
<evidence type="ECO:0000313" key="3">
    <source>
        <dbReference type="Proteomes" id="UP000070544"/>
    </source>
</evidence>
<reference evidence="2 3" key="1">
    <citation type="journal article" date="2015" name="Genome Biol. Evol.">
        <title>Phylogenomic analyses indicate that early fungi evolved digesting cell walls of algal ancestors of land plants.</title>
        <authorList>
            <person name="Chang Y."/>
            <person name="Wang S."/>
            <person name="Sekimoto S."/>
            <person name="Aerts A.L."/>
            <person name="Choi C."/>
            <person name="Clum A."/>
            <person name="LaButti K.M."/>
            <person name="Lindquist E.A."/>
            <person name="Yee Ngan C."/>
            <person name="Ohm R.A."/>
            <person name="Salamov A.A."/>
            <person name="Grigoriev I.V."/>
            <person name="Spatafora J.W."/>
            <person name="Berbee M.L."/>
        </authorList>
    </citation>
    <scope>NUCLEOTIDE SEQUENCE [LARGE SCALE GENOMIC DNA]</scope>
    <source>
        <strain evidence="2 3">JEL478</strain>
    </source>
</reference>
<organism evidence="2 3">
    <name type="scientific">Gonapodya prolifera (strain JEL478)</name>
    <name type="common">Monoblepharis prolifera</name>
    <dbReference type="NCBI Taxonomy" id="1344416"/>
    <lineage>
        <taxon>Eukaryota</taxon>
        <taxon>Fungi</taxon>
        <taxon>Fungi incertae sedis</taxon>
        <taxon>Chytridiomycota</taxon>
        <taxon>Chytridiomycota incertae sedis</taxon>
        <taxon>Monoblepharidomycetes</taxon>
        <taxon>Monoblepharidales</taxon>
        <taxon>Gonapodyaceae</taxon>
        <taxon>Gonapodya</taxon>
    </lineage>
</organism>
<feature type="compositionally biased region" description="Polar residues" evidence="1">
    <location>
        <begin position="1"/>
        <end position="14"/>
    </location>
</feature>
<gene>
    <name evidence="2" type="ORF">M427DRAFT_390142</name>
</gene>
<evidence type="ECO:0000256" key="1">
    <source>
        <dbReference type="SAM" id="MobiDB-lite"/>
    </source>
</evidence>